<accession>A0A2H3KHF2</accession>
<dbReference type="OrthoDB" id="1024359at2"/>
<protein>
    <recommendedName>
        <fullName evidence="1">DUF3805 domain-containing protein</fullName>
    </recommendedName>
</protein>
<feature type="domain" description="DUF3805" evidence="1">
    <location>
        <begin position="28"/>
        <end position="120"/>
    </location>
</feature>
<gene>
    <name evidence="2" type="ORF">B0A77_10600</name>
</gene>
<name>A0A2H3KHF2_9FLAO</name>
<proteinExistence type="predicted"/>
<dbReference type="Proteomes" id="UP000220828">
    <property type="component" value="Unassembled WGS sequence"/>
</dbReference>
<dbReference type="InterPro" id="IPR024315">
    <property type="entry name" value="DUF3805"/>
</dbReference>
<reference evidence="2 3" key="1">
    <citation type="submission" date="2017-09" db="EMBL/GenBank/DDBJ databases">
        <title>Whole genomes of Flavobacteriaceae.</title>
        <authorList>
            <person name="Stine C."/>
            <person name="Li C."/>
            <person name="Tadesse D."/>
        </authorList>
    </citation>
    <scope>NUCLEOTIDE SEQUENCE [LARGE SCALE GENOMIC DNA]</scope>
    <source>
        <strain evidence="2 3">ATCC 35036</strain>
    </source>
</reference>
<dbReference type="AlphaFoldDB" id="A0A2H3KHF2"/>
<dbReference type="EMBL" id="PCMW01000058">
    <property type="protein sequence ID" value="PDS23547.1"/>
    <property type="molecule type" value="Genomic_DNA"/>
</dbReference>
<evidence type="ECO:0000259" key="1">
    <source>
        <dbReference type="Pfam" id="PF12712"/>
    </source>
</evidence>
<dbReference type="Pfam" id="PF12712">
    <property type="entry name" value="DUF3805"/>
    <property type="match status" value="1"/>
</dbReference>
<evidence type="ECO:0000313" key="3">
    <source>
        <dbReference type="Proteomes" id="UP000220828"/>
    </source>
</evidence>
<organism evidence="2 3">
    <name type="scientific">Flavobacterium branchiophilum</name>
    <dbReference type="NCBI Taxonomy" id="55197"/>
    <lineage>
        <taxon>Bacteria</taxon>
        <taxon>Pseudomonadati</taxon>
        <taxon>Bacteroidota</taxon>
        <taxon>Flavobacteriia</taxon>
        <taxon>Flavobacteriales</taxon>
        <taxon>Flavobacteriaceae</taxon>
        <taxon>Flavobacterium</taxon>
    </lineage>
</organism>
<comment type="caution">
    <text evidence="2">The sequence shown here is derived from an EMBL/GenBank/DDBJ whole genome shotgun (WGS) entry which is preliminary data.</text>
</comment>
<sequence length="153" mass="18100">MKQILTLIILVSFSNCGKNIKMKKFNSEYNYSVNIPENWSEYETDEKNTNAFFDTTQWTGNLRITPMNYEIKNAKGFLREILREENGQNIDWKNIQGVYYVENVKNEEINYWCLIEKNKLYISSFTIGNLNGKSEIEMELKKIVEILKSIETK</sequence>
<dbReference type="Gene3D" id="3.40.1000.10">
    <property type="entry name" value="Mog1/PsbP, alpha/beta/alpha sandwich"/>
    <property type="match status" value="1"/>
</dbReference>
<evidence type="ECO:0000313" key="2">
    <source>
        <dbReference type="EMBL" id="PDS23547.1"/>
    </source>
</evidence>